<dbReference type="PANTHER" id="PTHR23513:SF11">
    <property type="entry name" value="STAPHYLOFERRIN A TRANSPORTER"/>
    <property type="match status" value="1"/>
</dbReference>
<dbReference type="Proteomes" id="UP001589773">
    <property type="component" value="Unassembled WGS sequence"/>
</dbReference>
<evidence type="ECO:0000256" key="5">
    <source>
        <dbReference type="ARBA" id="ARBA00022989"/>
    </source>
</evidence>
<feature type="transmembrane region" description="Helical" evidence="7">
    <location>
        <begin position="107"/>
        <end position="129"/>
    </location>
</feature>
<proteinExistence type="predicted"/>
<evidence type="ECO:0000256" key="1">
    <source>
        <dbReference type="ARBA" id="ARBA00004651"/>
    </source>
</evidence>
<evidence type="ECO:0000256" key="3">
    <source>
        <dbReference type="ARBA" id="ARBA00022475"/>
    </source>
</evidence>
<evidence type="ECO:0000256" key="6">
    <source>
        <dbReference type="ARBA" id="ARBA00023136"/>
    </source>
</evidence>
<feature type="transmembrane region" description="Helical" evidence="7">
    <location>
        <begin position="135"/>
        <end position="154"/>
    </location>
</feature>
<feature type="transmembrane region" description="Helical" evidence="7">
    <location>
        <begin position="175"/>
        <end position="196"/>
    </location>
</feature>
<dbReference type="Gene3D" id="1.20.1250.20">
    <property type="entry name" value="MFS general substrate transporter like domains"/>
    <property type="match status" value="1"/>
</dbReference>
<dbReference type="InterPro" id="IPR010290">
    <property type="entry name" value="TM_effector"/>
</dbReference>
<feature type="transmembrane region" description="Helical" evidence="7">
    <location>
        <begin position="261"/>
        <end position="278"/>
    </location>
</feature>
<feature type="transmembrane region" description="Helical" evidence="7">
    <location>
        <begin position="45"/>
        <end position="67"/>
    </location>
</feature>
<dbReference type="InterPro" id="IPR020846">
    <property type="entry name" value="MFS_dom"/>
</dbReference>
<feature type="transmembrane region" description="Helical" evidence="7">
    <location>
        <begin position="79"/>
        <end position="100"/>
    </location>
</feature>
<dbReference type="RefSeq" id="WP_379678505.1">
    <property type="nucleotide sequence ID" value="NZ_JBHLWP010000009.1"/>
</dbReference>
<dbReference type="Pfam" id="PF05977">
    <property type="entry name" value="MFS_3"/>
    <property type="match status" value="1"/>
</dbReference>
<feature type="transmembrane region" description="Helical" evidence="7">
    <location>
        <begin position="378"/>
        <end position="398"/>
    </location>
</feature>
<feature type="transmembrane region" description="Helical" evidence="7">
    <location>
        <begin position="343"/>
        <end position="366"/>
    </location>
</feature>
<dbReference type="PANTHER" id="PTHR23513">
    <property type="entry name" value="INTEGRAL MEMBRANE EFFLUX PROTEIN-RELATED"/>
    <property type="match status" value="1"/>
</dbReference>
<keyword evidence="5 7" id="KW-1133">Transmembrane helix</keyword>
<keyword evidence="2" id="KW-0813">Transport</keyword>
<accession>A0ABV6FDS8</accession>
<feature type="domain" description="Major facilitator superfamily (MFS) profile" evidence="8">
    <location>
        <begin position="41"/>
        <end position="431"/>
    </location>
</feature>
<evidence type="ECO:0000256" key="2">
    <source>
        <dbReference type="ARBA" id="ARBA00022448"/>
    </source>
</evidence>
<dbReference type="SUPFAM" id="SSF103473">
    <property type="entry name" value="MFS general substrate transporter"/>
    <property type="match status" value="1"/>
</dbReference>
<feature type="transmembrane region" description="Helical" evidence="7">
    <location>
        <begin position="290"/>
        <end position="308"/>
    </location>
</feature>
<evidence type="ECO:0000313" key="10">
    <source>
        <dbReference type="Proteomes" id="UP001589773"/>
    </source>
</evidence>
<dbReference type="EMBL" id="JBHLWP010000009">
    <property type="protein sequence ID" value="MFC0251674.1"/>
    <property type="molecule type" value="Genomic_DNA"/>
</dbReference>
<evidence type="ECO:0000256" key="7">
    <source>
        <dbReference type="SAM" id="Phobius"/>
    </source>
</evidence>
<feature type="transmembrane region" description="Helical" evidence="7">
    <location>
        <begin position="202"/>
        <end position="220"/>
    </location>
</feature>
<evidence type="ECO:0000313" key="9">
    <source>
        <dbReference type="EMBL" id="MFC0251674.1"/>
    </source>
</evidence>
<keyword evidence="6 7" id="KW-0472">Membrane</keyword>
<keyword evidence="3" id="KW-1003">Cell membrane</keyword>
<dbReference type="InterPro" id="IPR036259">
    <property type="entry name" value="MFS_trans_sf"/>
</dbReference>
<comment type="caution">
    <text evidence="9">The sequence shown here is derived from an EMBL/GenBank/DDBJ whole genome shotgun (WGS) entry which is preliminary data.</text>
</comment>
<evidence type="ECO:0000259" key="8">
    <source>
        <dbReference type="PROSITE" id="PS50850"/>
    </source>
</evidence>
<reference evidence="9 10" key="1">
    <citation type="submission" date="2024-09" db="EMBL/GenBank/DDBJ databases">
        <authorList>
            <person name="Sun Q."/>
            <person name="Mori K."/>
        </authorList>
    </citation>
    <scope>NUCLEOTIDE SEQUENCE [LARGE SCALE GENOMIC DNA]</scope>
    <source>
        <strain evidence="9 10">CCM 7792</strain>
    </source>
</reference>
<dbReference type="PROSITE" id="PS50850">
    <property type="entry name" value="MFS"/>
    <property type="match status" value="1"/>
</dbReference>
<name>A0ABV6FDS8_9BURK</name>
<feature type="transmembrane region" description="Helical" evidence="7">
    <location>
        <begin position="404"/>
        <end position="426"/>
    </location>
</feature>
<dbReference type="CDD" id="cd06173">
    <property type="entry name" value="MFS_MefA_like"/>
    <property type="match status" value="1"/>
</dbReference>
<protein>
    <submittedName>
        <fullName evidence="9">MFS transporter</fullName>
    </submittedName>
</protein>
<gene>
    <name evidence="9" type="ORF">ACFFJK_07210</name>
</gene>
<keyword evidence="10" id="KW-1185">Reference proteome</keyword>
<organism evidence="9 10">
    <name type="scientific">Massilia consociata</name>
    <dbReference type="NCBI Taxonomy" id="760117"/>
    <lineage>
        <taxon>Bacteria</taxon>
        <taxon>Pseudomonadati</taxon>
        <taxon>Pseudomonadota</taxon>
        <taxon>Betaproteobacteria</taxon>
        <taxon>Burkholderiales</taxon>
        <taxon>Oxalobacteraceae</taxon>
        <taxon>Telluria group</taxon>
        <taxon>Massilia</taxon>
    </lineage>
</organism>
<evidence type="ECO:0000256" key="4">
    <source>
        <dbReference type="ARBA" id="ARBA00022692"/>
    </source>
</evidence>
<sequence length="433" mass="45394">MPTPSASVPESSALPAGATGHAAGSAIRHKVPLSRPLRHARYRQLWLANMVSNLGTWIQAFASAWLVASLSQSPSITSLVQTATYLPVFLFALLAGVVADAVDRPRFLFFCNLFMALCAAVMALLASTGKVASEAVLAITFCLGIGTAFTWPAWQAAMSGLVEPNEVEAAATLNTLSYNLSAIIGPALGGILFGLIGPGALFLANALSFAGLLGVYRAWWRANKLQTGLQTGPQAGFAERFRVGIRTAFGCARYCRILRNVCWVFFSTIAFAGLLPVFVRDVLRMQSGTYGMLMGCLGGGAVLAAFFLPQLRARVDKAGLLAGAMAVYGLMLAAMASSRSLLLLVPLVLCGGMAWSATVSTLNAAAQLSFPDAVRARTLSIYLFVMSGGYAAGSLFWGQVADRWGVRAALGGASACVLANAALLLAGNRKNPL</sequence>
<keyword evidence="4 7" id="KW-0812">Transmembrane</keyword>
<feature type="transmembrane region" description="Helical" evidence="7">
    <location>
        <begin position="320"/>
        <end position="337"/>
    </location>
</feature>
<comment type="subcellular location">
    <subcellularLocation>
        <location evidence="1">Cell membrane</location>
        <topology evidence="1">Multi-pass membrane protein</topology>
    </subcellularLocation>
</comment>